<dbReference type="Gene3D" id="3.40.720.10">
    <property type="entry name" value="Alkaline Phosphatase, subunit A"/>
    <property type="match status" value="1"/>
</dbReference>
<dbReference type="RefSeq" id="WP_289166533.1">
    <property type="nucleotide sequence ID" value="NZ_JASZZN010000024.1"/>
</dbReference>
<dbReference type="InterPro" id="IPR002591">
    <property type="entry name" value="Phosphodiest/P_Trfase"/>
</dbReference>
<dbReference type="PANTHER" id="PTHR10151">
    <property type="entry name" value="ECTONUCLEOTIDE PYROPHOSPHATASE/PHOSPHODIESTERASE"/>
    <property type="match status" value="1"/>
</dbReference>
<sequence length="535" mass="59509">MSKRSILFVIDAMAFDVVRDWLASDRLPNLARMIQDGGSLHPCVSIFPSITPAATCSIATGCYPKEHGIEGACWYDSETNDTAYFGDDLRLVLQEGMHEYLVDFGDRLNFERLKSPLIYEQASAQGIDSASLNFMWFRGPHRHSRSTPIGIRLAAGSLGDEVYGPKYLKLGDFVHDLPEGVGQVEGMETGMFGKYGFHDDTTSACLMAMAKAGKLPPLTVAYYPLNDSDAHEEGLTQAASKRLTRFDEFLGEFVEQLGGWGVVGRDFSFIMVGDHSQSEPKGAEMNSIQLDDHLHDFRRGDFGNGISDDVQLLICPNMRSAAIYFADECFDVRREVVYRVLKDPNVDQIIMENVELDGRKKYIVASSDRGRLEFWRAGGKDDDDHCNLDEHHRVHRAEDPYGNRWAFCGDLETVDCRVDEHGKVIEGRYPNAFERIEGAFTEGASPVWVTAKPGAEFSVPEVRQHPGGSHGSLHEDDSISGLLVSSDLSLKLSSEDRPRARIVDVMQLCLESIGAERWPANKIKSVDISTSSPTH</sequence>
<proteinExistence type="predicted"/>
<comment type="caution">
    <text evidence="1">The sequence shown here is derived from an EMBL/GenBank/DDBJ whole genome shotgun (WGS) entry which is preliminary data.</text>
</comment>
<accession>A0ABT7PQQ6</accession>
<gene>
    <name evidence="1" type="ORF">QTN89_24585</name>
</gene>
<reference evidence="1 2" key="1">
    <citation type="submission" date="2023-06" db="EMBL/GenBank/DDBJ databases">
        <title>Roseiconus lacunae JC819 isolated from Gulf of Mannar region, Tamil Nadu.</title>
        <authorList>
            <person name="Pk S."/>
            <person name="Ch S."/>
            <person name="Ch V.R."/>
        </authorList>
    </citation>
    <scope>NUCLEOTIDE SEQUENCE [LARGE SCALE GENOMIC DNA]</scope>
    <source>
        <strain evidence="1 2">JC819</strain>
    </source>
</reference>
<dbReference type="SUPFAM" id="SSF53649">
    <property type="entry name" value="Alkaline phosphatase-like"/>
    <property type="match status" value="1"/>
</dbReference>
<name>A0ABT7PQQ6_9BACT</name>
<dbReference type="Proteomes" id="UP001239462">
    <property type="component" value="Unassembled WGS sequence"/>
</dbReference>
<dbReference type="PANTHER" id="PTHR10151:SF120">
    <property type="entry name" value="BIS(5'-ADENOSYL)-TRIPHOSPHATASE"/>
    <property type="match status" value="1"/>
</dbReference>
<dbReference type="InterPro" id="IPR017850">
    <property type="entry name" value="Alkaline_phosphatase_core_sf"/>
</dbReference>
<evidence type="ECO:0000313" key="2">
    <source>
        <dbReference type="Proteomes" id="UP001239462"/>
    </source>
</evidence>
<evidence type="ECO:0000313" key="1">
    <source>
        <dbReference type="EMBL" id="MDM4018653.1"/>
    </source>
</evidence>
<keyword evidence="2" id="KW-1185">Reference proteome</keyword>
<dbReference type="Pfam" id="PF01663">
    <property type="entry name" value="Phosphodiest"/>
    <property type="match status" value="1"/>
</dbReference>
<dbReference type="EMBL" id="JASZZN010000024">
    <property type="protein sequence ID" value="MDM4018653.1"/>
    <property type="molecule type" value="Genomic_DNA"/>
</dbReference>
<protein>
    <submittedName>
        <fullName evidence="1">Alkaline phosphatase family protein</fullName>
    </submittedName>
</protein>
<organism evidence="1 2">
    <name type="scientific">Roseiconus lacunae</name>
    <dbReference type="NCBI Taxonomy" id="2605694"/>
    <lineage>
        <taxon>Bacteria</taxon>
        <taxon>Pseudomonadati</taxon>
        <taxon>Planctomycetota</taxon>
        <taxon>Planctomycetia</taxon>
        <taxon>Pirellulales</taxon>
        <taxon>Pirellulaceae</taxon>
        <taxon>Roseiconus</taxon>
    </lineage>
</organism>